<name>A0A8H7F7M4_AGABI</name>
<organism evidence="3 4">
    <name type="scientific">Agaricus bisporus var. burnettii</name>
    <dbReference type="NCBI Taxonomy" id="192524"/>
    <lineage>
        <taxon>Eukaryota</taxon>
        <taxon>Fungi</taxon>
        <taxon>Dikarya</taxon>
        <taxon>Basidiomycota</taxon>
        <taxon>Agaricomycotina</taxon>
        <taxon>Agaricomycetes</taxon>
        <taxon>Agaricomycetidae</taxon>
        <taxon>Agaricales</taxon>
        <taxon>Agaricineae</taxon>
        <taxon>Agaricaceae</taxon>
        <taxon>Agaricus</taxon>
    </lineage>
</organism>
<feature type="region of interest" description="Disordered" evidence="1">
    <location>
        <begin position="1"/>
        <end position="103"/>
    </location>
</feature>
<gene>
    <name evidence="3" type="ORF">Agabi119p4_1624</name>
</gene>
<dbReference type="InterPro" id="IPR036779">
    <property type="entry name" value="LysM_dom_sf"/>
</dbReference>
<protein>
    <recommendedName>
        <fullName evidence="2">LysM domain-containing protein</fullName>
    </recommendedName>
</protein>
<dbReference type="Gene3D" id="3.10.350.10">
    <property type="entry name" value="LysM domain"/>
    <property type="match status" value="1"/>
</dbReference>
<feature type="compositionally biased region" description="Polar residues" evidence="1">
    <location>
        <begin position="52"/>
        <end position="75"/>
    </location>
</feature>
<dbReference type="Pfam" id="PF01476">
    <property type="entry name" value="LysM"/>
    <property type="match status" value="1"/>
</dbReference>
<accession>A0A8H7F7M4</accession>
<feature type="compositionally biased region" description="Basic residues" evidence="1">
    <location>
        <begin position="19"/>
        <end position="31"/>
    </location>
</feature>
<comment type="caution">
    <text evidence="3">The sequence shown here is derived from an EMBL/GenBank/DDBJ whole genome shotgun (WGS) entry which is preliminary data.</text>
</comment>
<evidence type="ECO:0000256" key="1">
    <source>
        <dbReference type="SAM" id="MobiDB-lite"/>
    </source>
</evidence>
<dbReference type="SUPFAM" id="SSF54106">
    <property type="entry name" value="LysM domain"/>
    <property type="match status" value="1"/>
</dbReference>
<dbReference type="InterPro" id="IPR045030">
    <property type="entry name" value="LYSM1-4"/>
</dbReference>
<dbReference type="CDD" id="cd00118">
    <property type="entry name" value="LysM"/>
    <property type="match status" value="1"/>
</dbReference>
<dbReference type="Proteomes" id="UP000629468">
    <property type="component" value="Unassembled WGS sequence"/>
</dbReference>
<evidence type="ECO:0000259" key="2">
    <source>
        <dbReference type="PROSITE" id="PS51782"/>
    </source>
</evidence>
<sequence length="465" mass="51708">MQNEGPEEETRSYYVSALHPKHSHKFTPSRRHSGEGSRSSSLLSRHGRSRTDSNSIRRYHPLTNTRNDLPNSTEVTRPHLTRTVNQADGDTGADANGSENGEVEVRKEMERDVLVHHVMPKDSLPGVSLKYDISLADLRRANHLWASDSIHLRKVLYIPVDKSSKARELIHEMKLKAAPLVELSTPSTSDASEDDGEQPLPLDNATFDGWGIQRIPISRMSFFPPPSSSGKAPSILSPTSTSSPSSNYKSPSQARYSIPSSLSSILTALPIGASKRDDLLARISFDSTSSSLSDRSRPSIEPLEGHELDVVSSHADRVSAKRPSGAIWINGSTPISPPHTSDVEHLGSSITNPQSMKRMSRNHHLLHSSTTPPASYIPRIPDNTTIRTVQMEPSPVMQLPALHPRRLQQSTKDRYYDNHHFRRRMSWDEVGIVRWSGSKSLTACTTIRRRTDTSSCYAMIDQCRP</sequence>
<reference evidence="3 4" key="1">
    <citation type="journal article" name="Sci. Rep.">
        <title>Telomere-to-telomere assembled and centromere annotated genomes of the two main subspecies of the button mushroom Agaricus bisporus reveal especially polymorphic chromosome ends.</title>
        <authorList>
            <person name="Sonnenberg A.S.M."/>
            <person name="Sedaghat-Telgerd N."/>
            <person name="Lavrijssen B."/>
            <person name="Ohm R.A."/>
            <person name="Hendrickx P.M."/>
            <person name="Scholtmeijer K."/>
            <person name="Baars J.J.P."/>
            <person name="van Peer A."/>
        </authorList>
    </citation>
    <scope>NUCLEOTIDE SEQUENCE [LARGE SCALE GENOMIC DNA]</scope>
    <source>
        <strain evidence="3 4">H119_p4</strain>
    </source>
</reference>
<feature type="domain" description="LysM" evidence="2">
    <location>
        <begin position="114"/>
        <end position="158"/>
    </location>
</feature>
<dbReference type="PROSITE" id="PS51782">
    <property type="entry name" value="LYSM"/>
    <property type="match status" value="1"/>
</dbReference>
<evidence type="ECO:0000313" key="4">
    <source>
        <dbReference type="Proteomes" id="UP000629468"/>
    </source>
</evidence>
<proteinExistence type="predicted"/>
<feature type="region of interest" description="Disordered" evidence="1">
    <location>
        <begin position="223"/>
        <end position="255"/>
    </location>
</feature>
<dbReference type="PANTHER" id="PTHR20932:SF8">
    <property type="entry name" value="LD22649P"/>
    <property type="match status" value="1"/>
</dbReference>
<feature type="region of interest" description="Disordered" evidence="1">
    <location>
        <begin position="184"/>
        <end position="203"/>
    </location>
</feature>
<evidence type="ECO:0000313" key="3">
    <source>
        <dbReference type="EMBL" id="KAF7782248.1"/>
    </source>
</evidence>
<dbReference type="InterPro" id="IPR018392">
    <property type="entry name" value="LysM"/>
</dbReference>
<dbReference type="PANTHER" id="PTHR20932">
    <property type="entry name" value="LYSM AND PUTATIVE PEPTIDOGLYCAN-BINDING DOMAIN-CONTAINING PROTEIN"/>
    <property type="match status" value="1"/>
</dbReference>
<dbReference type="EMBL" id="JABXXO010000003">
    <property type="protein sequence ID" value="KAF7782248.1"/>
    <property type="molecule type" value="Genomic_DNA"/>
</dbReference>
<feature type="compositionally biased region" description="Low complexity" evidence="1">
    <location>
        <begin position="223"/>
        <end position="252"/>
    </location>
</feature>
<dbReference type="AlphaFoldDB" id="A0A8H7F7M4"/>
<dbReference type="SMART" id="SM00257">
    <property type="entry name" value="LysM"/>
    <property type="match status" value="1"/>
</dbReference>